<protein>
    <submittedName>
        <fullName evidence="5">SPRY domain-containing protein</fullName>
    </submittedName>
</protein>
<proteinExistence type="predicted"/>
<dbReference type="CDD" id="cd12885">
    <property type="entry name" value="SPRY_RanBP_like"/>
    <property type="match status" value="1"/>
</dbReference>
<reference evidence="5" key="1">
    <citation type="submission" date="2022-11" db="UniProtKB">
        <authorList>
            <consortium name="WormBaseParasite"/>
        </authorList>
    </citation>
    <scope>IDENTIFICATION</scope>
</reference>
<dbReference type="Pfam" id="PF00622">
    <property type="entry name" value="SPRY"/>
    <property type="match status" value="1"/>
</dbReference>
<evidence type="ECO:0000313" key="4">
    <source>
        <dbReference type="Proteomes" id="UP000887572"/>
    </source>
</evidence>
<dbReference type="InterPro" id="IPR050618">
    <property type="entry name" value="Ubq-SigPath_Reg"/>
</dbReference>
<dbReference type="InterPro" id="IPR044736">
    <property type="entry name" value="Gid1/RanBPM/SPLA_SPRY"/>
</dbReference>
<sequence length="355" mass="39859">MSKTNSTNRGHITADPERCATFSNLDSSGEVRLFLGQHRNRLEINGGKNDAILNSGSWWPCDPYRIVGLILIFIFIIYVIHGLNGQKENGLKMNAMVVAELEEQKETNKLLRKQIDELGNSSKKELEKGMNQLKEEIIAKMEQYQKEKQQKNIGELQKTIAVLNDTINGKSLLPQQNRWEFAACHEDLALIEPNRLVVQFTGKNYGFSSVRAERPIPKGNFGFFYYEVKILGNGGGMYIGLATKQMPLDVRVGVHEGTYAYDYEGKFWAHTHAIGGKPKFVKGDVIGCGVNLATRQIIYTKNGERLDTANCLPILSLICFRALRCSILSTQLNPTLDRTLNSILSMAFEIGKVIL</sequence>
<evidence type="ECO:0000256" key="2">
    <source>
        <dbReference type="SAM" id="Phobius"/>
    </source>
</evidence>
<keyword evidence="2" id="KW-0472">Membrane</keyword>
<keyword evidence="2" id="KW-0812">Transmembrane</keyword>
<dbReference type="InterPro" id="IPR043136">
    <property type="entry name" value="B30.2/SPRY_sf"/>
</dbReference>
<dbReference type="Gene3D" id="2.60.120.920">
    <property type="match status" value="1"/>
</dbReference>
<feature type="coiled-coil region" evidence="1">
    <location>
        <begin position="94"/>
        <end position="166"/>
    </location>
</feature>
<dbReference type="InterPro" id="IPR013320">
    <property type="entry name" value="ConA-like_dom_sf"/>
</dbReference>
<dbReference type="Proteomes" id="UP000887572">
    <property type="component" value="Unplaced"/>
</dbReference>
<accession>A0A914HR86</accession>
<evidence type="ECO:0000259" key="3">
    <source>
        <dbReference type="PROSITE" id="PS50188"/>
    </source>
</evidence>
<organism evidence="4 5">
    <name type="scientific">Globodera rostochiensis</name>
    <name type="common">Golden nematode worm</name>
    <name type="synonym">Heterodera rostochiensis</name>
    <dbReference type="NCBI Taxonomy" id="31243"/>
    <lineage>
        <taxon>Eukaryota</taxon>
        <taxon>Metazoa</taxon>
        <taxon>Ecdysozoa</taxon>
        <taxon>Nematoda</taxon>
        <taxon>Chromadorea</taxon>
        <taxon>Rhabditida</taxon>
        <taxon>Tylenchina</taxon>
        <taxon>Tylenchomorpha</taxon>
        <taxon>Tylenchoidea</taxon>
        <taxon>Heteroderidae</taxon>
        <taxon>Heteroderinae</taxon>
        <taxon>Globodera</taxon>
    </lineage>
</organism>
<evidence type="ECO:0000313" key="5">
    <source>
        <dbReference type="WBParaSite" id="Gr19_v10_g2971.t1"/>
    </source>
</evidence>
<dbReference type="AlphaFoldDB" id="A0A914HR86"/>
<dbReference type="InterPro" id="IPR003877">
    <property type="entry name" value="SPRY_dom"/>
</dbReference>
<name>A0A914HR86_GLORO</name>
<dbReference type="PANTHER" id="PTHR12864">
    <property type="entry name" value="RAN BINDING PROTEIN 9-RELATED"/>
    <property type="match status" value="1"/>
</dbReference>
<dbReference type="PROSITE" id="PS50188">
    <property type="entry name" value="B302_SPRY"/>
    <property type="match status" value="1"/>
</dbReference>
<feature type="transmembrane region" description="Helical" evidence="2">
    <location>
        <begin position="64"/>
        <end position="83"/>
    </location>
</feature>
<dbReference type="SMART" id="SM00449">
    <property type="entry name" value="SPRY"/>
    <property type="match status" value="1"/>
</dbReference>
<feature type="domain" description="B30.2/SPRY" evidence="3">
    <location>
        <begin position="157"/>
        <end position="355"/>
    </location>
</feature>
<keyword evidence="2" id="KW-1133">Transmembrane helix</keyword>
<dbReference type="InterPro" id="IPR001870">
    <property type="entry name" value="B30.2/SPRY"/>
</dbReference>
<keyword evidence="1" id="KW-0175">Coiled coil</keyword>
<keyword evidence="4" id="KW-1185">Reference proteome</keyword>
<dbReference type="SUPFAM" id="SSF49899">
    <property type="entry name" value="Concanavalin A-like lectins/glucanases"/>
    <property type="match status" value="1"/>
</dbReference>
<evidence type="ECO:0000256" key="1">
    <source>
        <dbReference type="SAM" id="Coils"/>
    </source>
</evidence>
<dbReference type="WBParaSite" id="Gr19_v10_g2971.t1">
    <property type="protein sequence ID" value="Gr19_v10_g2971.t1"/>
    <property type="gene ID" value="Gr19_v10_g2971"/>
</dbReference>